<evidence type="ECO:0000313" key="2">
    <source>
        <dbReference type="Proteomes" id="UP000297225"/>
    </source>
</evidence>
<proteinExistence type="predicted"/>
<dbReference type="SUPFAM" id="SSF46689">
    <property type="entry name" value="Homeodomain-like"/>
    <property type="match status" value="1"/>
</dbReference>
<dbReference type="Proteomes" id="UP000297225">
    <property type="component" value="Unassembled WGS sequence"/>
</dbReference>
<keyword evidence="2" id="KW-1185">Reference proteome</keyword>
<protein>
    <submittedName>
        <fullName evidence="1">TetR/AcrR family transcriptional regulator</fullName>
    </submittedName>
</protein>
<accession>A0A4Y8WT63</accession>
<dbReference type="GeneID" id="66797680"/>
<comment type="caution">
    <text evidence="1">The sequence shown here is derived from an EMBL/GenBank/DDBJ whole genome shotgun (WGS) entry which is preliminary data.</text>
</comment>
<evidence type="ECO:0000313" key="1">
    <source>
        <dbReference type="EMBL" id="TFH97041.1"/>
    </source>
</evidence>
<dbReference type="EMBL" id="SPNC01000008">
    <property type="protein sequence ID" value="TFH97041.1"/>
    <property type="molecule type" value="Genomic_DNA"/>
</dbReference>
<dbReference type="RefSeq" id="WP_018357589.1">
    <property type="nucleotide sequence ID" value="NZ_CP197400.1"/>
</dbReference>
<name>A0A4Y8WT63_9PORP</name>
<sequence length="200" mass="23423">MRQRRTNKQLQEEIFAALRRVSKRTGLSAVTLAQVATEARMDLKVIKRRYPTESDLLEAYAAQIDSTVSDFFRETSLMSKVERYRTIFQDYIHWITTNEDLQNLLIWEIADTTDKGFQSSQKRDSHIVSLLEEDFAPQAKGARREHLRYKIILYLAGITYLSMYREGQNFMGIDHRSKESLEEIDLILTRLLEAYFDGIS</sequence>
<dbReference type="STRING" id="1122973.GCA_000379925_00318"/>
<dbReference type="Gene3D" id="1.10.357.10">
    <property type="entry name" value="Tetracycline Repressor, domain 2"/>
    <property type="match status" value="1"/>
</dbReference>
<organism evidence="1 2">
    <name type="scientific">Porphyromonas levii</name>
    <dbReference type="NCBI Taxonomy" id="28114"/>
    <lineage>
        <taxon>Bacteria</taxon>
        <taxon>Pseudomonadati</taxon>
        <taxon>Bacteroidota</taxon>
        <taxon>Bacteroidia</taxon>
        <taxon>Bacteroidales</taxon>
        <taxon>Porphyromonadaceae</taxon>
        <taxon>Porphyromonas</taxon>
    </lineage>
</organism>
<dbReference type="InterPro" id="IPR009057">
    <property type="entry name" value="Homeodomain-like_sf"/>
</dbReference>
<gene>
    <name evidence="1" type="ORF">E4P47_01145</name>
</gene>
<reference evidence="1 2" key="1">
    <citation type="submission" date="2019-03" db="EMBL/GenBank/DDBJ databases">
        <title>Porphyromonas levii Isolated from the Uterus of Dairy Cows.</title>
        <authorList>
            <person name="Francis A.M."/>
        </authorList>
    </citation>
    <scope>NUCLEOTIDE SEQUENCE [LARGE SCALE GENOMIC DNA]</scope>
    <source>
        <strain evidence="1 2">AF5678</strain>
    </source>
</reference>
<dbReference type="AlphaFoldDB" id="A0A4Y8WT63"/>